<reference evidence="9 10" key="1">
    <citation type="journal article" date="2013" name="ISME J.">
        <title>A metabolic model for members of the genus Tetrasphaera involved in enhanced biological phosphorus removal.</title>
        <authorList>
            <person name="Kristiansen R."/>
            <person name="Nguyen H.T.T."/>
            <person name="Saunders A.M."/>
            <person name="Nielsen J.L."/>
            <person name="Wimmer R."/>
            <person name="Le V.Q."/>
            <person name="McIlroy S.J."/>
            <person name="Petrovski S."/>
            <person name="Seviour R.J."/>
            <person name="Calteau A."/>
            <person name="Nielsen K.L."/>
            <person name="Nielsen P.H."/>
        </authorList>
    </citation>
    <scope>NUCLEOTIDE SEQUENCE [LARGE SCALE GENOMIC DNA]</scope>
    <source>
        <strain evidence="9 10">Ben 74</strain>
    </source>
</reference>
<dbReference type="Pfam" id="PF06271">
    <property type="entry name" value="RDD"/>
    <property type="match status" value="1"/>
</dbReference>
<dbReference type="Pfam" id="PF00498">
    <property type="entry name" value="FHA"/>
    <property type="match status" value="1"/>
</dbReference>
<accession>A0A077M665</accession>
<comment type="caution">
    <text evidence="9">The sequence shown here is derived from an EMBL/GenBank/DDBJ whole genome shotgun (WGS) entry which is preliminary data.</text>
</comment>
<dbReference type="CDD" id="cd00060">
    <property type="entry name" value="FHA"/>
    <property type="match status" value="1"/>
</dbReference>
<evidence type="ECO:0000256" key="3">
    <source>
        <dbReference type="ARBA" id="ARBA00022692"/>
    </source>
</evidence>
<keyword evidence="5 7" id="KW-0472">Membrane</keyword>
<keyword evidence="3 7" id="KW-0812">Transmembrane</keyword>
<evidence type="ECO:0000259" key="8">
    <source>
        <dbReference type="PROSITE" id="PS50006"/>
    </source>
</evidence>
<keyword evidence="4 7" id="KW-1133">Transmembrane helix</keyword>
<evidence type="ECO:0000256" key="7">
    <source>
        <dbReference type="SAM" id="Phobius"/>
    </source>
</evidence>
<dbReference type="InterPro" id="IPR008984">
    <property type="entry name" value="SMAD_FHA_dom_sf"/>
</dbReference>
<dbReference type="AlphaFoldDB" id="A0A077M665"/>
<dbReference type="PROSITE" id="PS50006">
    <property type="entry name" value="FHA_DOMAIN"/>
    <property type="match status" value="1"/>
</dbReference>
<dbReference type="STRING" id="1193518.BN13_210015"/>
<sequence>MEYPALIGYVPASFGQRAGAVIVESVVSTCVIAAAFGLAVLMAQGGAIPAEGLALMAFVVLAYGIASLFVMLKHGASIGGLMIGLRHVSSVTGELAHGAVVGKQVIKGLVSTITLGLGNIALLILRPPSNQHWVDRAVGVVVVDIKRGRDPRRKAAAPAVARGAAPGPAPVPAQPAMDPALPGIIQAVPGGVQRPPVAAPVWPQNSPAENAWSARPAPVIKDMRSVDGQATMPPPVEDGSGTATTMRRSGMSVTVLLDNGQRIHIDGPVLLGRNPSAVMGFEQARLIPVPDEARSISKTHVALGPAGSGVWVQDLHSTNGVTVTEPGNGSRQLGAGERVTVMPGARVTYGDRSLVVGG</sequence>
<dbReference type="GO" id="GO:0016020">
    <property type="term" value="C:membrane"/>
    <property type="evidence" value="ECO:0007669"/>
    <property type="project" value="UniProtKB-SubCell"/>
</dbReference>
<evidence type="ECO:0000313" key="10">
    <source>
        <dbReference type="Proteomes" id="UP000035720"/>
    </source>
</evidence>
<feature type="region of interest" description="Disordered" evidence="6">
    <location>
        <begin position="226"/>
        <end position="245"/>
    </location>
</feature>
<keyword evidence="10" id="KW-1185">Reference proteome</keyword>
<name>A0A077M665_9MICO</name>
<dbReference type="InterPro" id="IPR010432">
    <property type="entry name" value="RDD"/>
</dbReference>
<dbReference type="Gene3D" id="2.60.200.20">
    <property type="match status" value="1"/>
</dbReference>
<feature type="transmembrane region" description="Helical" evidence="7">
    <location>
        <begin position="20"/>
        <end position="41"/>
    </location>
</feature>
<proteinExistence type="predicted"/>
<comment type="subcellular location">
    <subcellularLocation>
        <location evidence="1">Membrane</location>
        <topology evidence="1">Multi-pass membrane protein</topology>
    </subcellularLocation>
</comment>
<protein>
    <submittedName>
        <fullName evidence="9">Putative FHA domain containing protein</fullName>
    </submittedName>
</protein>
<evidence type="ECO:0000256" key="2">
    <source>
        <dbReference type="ARBA" id="ARBA00022553"/>
    </source>
</evidence>
<dbReference type="InterPro" id="IPR000253">
    <property type="entry name" value="FHA_dom"/>
</dbReference>
<evidence type="ECO:0000256" key="5">
    <source>
        <dbReference type="ARBA" id="ARBA00023136"/>
    </source>
</evidence>
<evidence type="ECO:0000256" key="6">
    <source>
        <dbReference type="SAM" id="MobiDB-lite"/>
    </source>
</evidence>
<dbReference type="Proteomes" id="UP000035720">
    <property type="component" value="Unassembled WGS sequence"/>
</dbReference>
<gene>
    <name evidence="9" type="ORF">BN13_210015</name>
</gene>
<feature type="domain" description="FHA" evidence="8">
    <location>
        <begin position="269"/>
        <end position="324"/>
    </location>
</feature>
<keyword evidence="2" id="KW-0597">Phosphoprotein</keyword>
<dbReference type="EMBL" id="CAJC01000124">
    <property type="protein sequence ID" value="CCI52791.1"/>
    <property type="molecule type" value="Genomic_DNA"/>
</dbReference>
<evidence type="ECO:0000313" key="9">
    <source>
        <dbReference type="EMBL" id="CCI52791.1"/>
    </source>
</evidence>
<dbReference type="SUPFAM" id="SSF49879">
    <property type="entry name" value="SMAD/FHA domain"/>
    <property type="match status" value="1"/>
</dbReference>
<evidence type="ECO:0000256" key="4">
    <source>
        <dbReference type="ARBA" id="ARBA00022989"/>
    </source>
</evidence>
<evidence type="ECO:0000256" key="1">
    <source>
        <dbReference type="ARBA" id="ARBA00004141"/>
    </source>
</evidence>
<feature type="transmembrane region" description="Helical" evidence="7">
    <location>
        <begin position="53"/>
        <end position="72"/>
    </location>
</feature>
<organism evidence="9 10">
    <name type="scientific">Nostocoides jenkinsii Ben 74</name>
    <dbReference type="NCBI Taxonomy" id="1193518"/>
    <lineage>
        <taxon>Bacteria</taxon>
        <taxon>Bacillati</taxon>
        <taxon>Actinomycetota</taxon>
        <taxon>Actinomycetes</taxon>
        <taxon>Micrococcales</taxon>
        <taxon>Intrasporangiaceae</taxon>
        <taxon>Nostocoides</taxon>
    </lineage>
</organism>